<dbReference type="eggNOG" id="KOG2087">
    <property type="taxonomic scope" value="Eukaryota"/>
</dbReference>
<dbReference type="SUPFAM" id="SSF81321">
    <property type="entry name" value="Family A G protein-coupled receptor-like"/>
    <property type="match status" value="1"/>
</dbReference>
<feature type="region of interest" description="Disordered" evidence="8">
    <location>
        <begin position="340"/>
        <end position="369"/>
    </location>
</feature>
<name>B3SBC6_TRIAD</name>
<accession>B3SBC6</accession>
<dbReference type="PROSITE" id="PS00237">
    <property type="entry name" value="G_PROTEIN_RECEP_F1_1"/>
    <property type="match status" value="1"/>
</dbReference>
<evidence type="ECO:0000313" key="12">
    <source>
        <dbReference type="Proteomes" id="UP000009022"/>
    </source>
</evidence>
<dbReference type="AlphaFoldDB" id="B3SBC6"/>
<keyword evidence="6 9" id="KW-0472">Membrane</keyword>
<feature type="transmembrane region" description="Helical" evidence="9">
    <location>
        <begin position="232"/>
        <end position="256"/>
    </location>
</feature>
<dbReference type="FunFam" id="1.20.1070.10:FF:000742">
    <property type="entry name" value="Uncharacterized protein"/>
    <property type="match status" value="1"/>
</dbReference>
<dbReference type="PRINTS" id="PR00237">
    <property type="entry name" value="GPCRRHODOPSN"/>
</dbReference>
<keyword evidence="4" id="KW-0677">Repeat</keyword>
<feature type="transmembrane region" description="Helical" evidence="9">
    <location>
        <begin position="276"/>
        <end position="297"/>
    </location>
</feature>
<feature type="transmembrane region" description="Helical" evidence="9">
    <location>
        <begin position="17"/>
        <end position="38"/>
    </location>
</feature>
<comment type="subcellular location">
    <subcellularLocation>
        <location evidence="1">Membrane</location>
    </subcellularLocation>
</comment>
<dbReference type="EMBL" id="DS985264">
    <property type="protein sequence ID" value="EDV19933.1"/>
    <property type="molecule type" value="Genomic_DNA"/>
</dbReference>
<proteinExistence type="inferred from homology"/>
<keyword evidence="5 9" id="KW-1133">Transmembrane helix</keyword>
<evidence type="ECO:0000313" key="11">
    <source>
        <dbReference type="EMBL" id="EDV19933.1"/>
    </source>
</evidence>
<dbReference type="Proteomes" id="UP000009022">
    <property type="component" value="Unassembled WGS sequence"/>
</dbReference>
<feature type="transmembrane region" description="Helical" evidence="9">
    <location>
        <begin position="191"/>
        <end position="211"/>
    </location>
</feature>
<evidence type="ECO:0000256" key="7">
    <source>
        <dbReference type="RuleBase" id="RU000688"/>
    </source>
</evidence>
<dbReference type="PANTHER" id="PTHR24372:SF77">
    <property type="entry name" value="G-PROTEIN COUPLED RECEPTORS FAMILY 1 PROFILE DOMAIN-CONTAINING PROTEIN"/>
    <property type="match status" value="1"/>
</dbReference>
<dbReference type="GO" id="GO:0005886">
    <property type="term" value="C:plasma membrane"/>
    <property type="evidence" value="ECO:0000318"/>
    <property type="project" value="GO_Central"/>
</dbReference>
<keyword evidence="2" id="KW-0433">Leucine-rich repeat</keyword>
<feature type="compositionally biased region" description="Low complexity" evidence="8">
    <location>
        <begin position="340"/>
        <end position="354"/>
    </location>
</feature>
<feature type="domain" description="G-protein coupled receptors family 1 profile" evidence="10">
    <location>
        <begin position="29"/>
        <end position="302"/>
    </location>
</feature>
<dbReference type="CDD" id="cd14980">
    <property type="entry name" value="7tmA_Glycoprotein_LRR_R-like"/>
    <property type="match status" value="1"/>
</dbReference>
<keyword evidence="7" id="KW-0297">G-protein coupled receptor</keyword>
<dbReference type="PhylomeDB" id="B3SBC6"/>
<dbReference type="InterPro" id="IPR000276">
    <property type="entry name" value="GPCR_Rhodpsn"/>
</dbReference>
<dbReference type="SMART" id="SM01381">
    <property type="entry name" value="7TM_GPCR_Srsx"/>
    <property type="match status" value="1"/>
</dbReference>
<dbReference type="GeneID" id="6758736"/>
<feature type="transmembrane region" description="Helical" evidence="9">
    <location>
        <begin position="95"/>
        <end position="120"/>
    </location>
</feature>
<evidence type="ECO:0000256" key="4">
    <source>
        <dbReference type="ARBA" id="ARBA00022737"/>
    </source>
</evidence>
<dbReference type="OMA" id="XNSAPNE"/>
<gene>
    <name evidence="11" type="ORF">TRIADDRAFT_32714</name>
</gene>
<dbReference type="GO" id="GO:0009755">
    <property type="term" value="P:hormone-mediated signaling pathway"/>
    <property type="evidence" value="ECO:0000318"/>
    <property type="project" value="GO_Central"/>
</dbReference>
<evidence type="ECO:0000256" key="9">
    <source>
        <dbReference type="SAM" id="Phobius"/>
    </source>
</evidence>
<dbReference type="CTD" id="6758736"/>
<feature type="compositionally biased region" description="Polar residues" evidence="8">
    <location>
        <begin position="359"/>
        <end position="369"/>
    </location>
</feature>
<dbReference type="Gene3D" id="1.20.1070.10">
    <property type="entry name" value="Rhodopsin 7-helix transmembrane proteins"/>
    <property type="match status" value="1"/>
</dbReference>
<dbReference type="PROSITE" id="PS50262">
    <property type="entry name" value="G_PROTEIN_RECEP_F1_2"/>
    <property type="match status" value="1"/>
</dbReference>
<evidence type="ECO:0000259" key="10">
    <source>
        <dbReference type="PROSITE" id="PS50262"/>
    </source>
</evidence>
<dbReference type="STRING" id="10228.B3SBC6"/>
<organism evidence="11 12">
    <name type="scientific">Trichoplax adhaerens</name>
    <name type="common">Trichoplax reptans</name>
    <dbReference type="NCBI Taxonomy" id="10228"/>
    <lineage>
        <taxon>Eukaryota</taxon>
        <taxon>Metazoa</taxon>
        <taxon>Placozoa</taxon>
        <taxon>Uniplacotomia</taxon>
        <taxon>Trichoplacea</taxon>
        <taxon>Trichoplacidae</taxon>
        <taxon>Trichoplax</taxon>
    </lineage>
</organism>
<protein>
    <recommendedName>
        <fullName evidence="10">G-protein coupled receptors family 1 profile domain-containing protein</fullName>
    </recommendedName>
</protein>
<evidence type="ECO:0000256" key="1">
    <source>
        <dbReference type="ARBA" id="ARBA00004370"/>
    </source>
</evidence>
<evidence type="ECO:0000256" key="6">
    <source>
        <dbReference type="ARBA" id="ARBA00023136"/>
    </source>
</evidence>
<evidence type="ECO:0000256" key="5">
    <source>
        <dbReference type="ARBA" id="ARBA00022989"/>
    </source>
</evidence>
<reference evidence="11 12" key="1">
    <citation type="journal article" date="2008" name="Nature">
        <title>The Trichoplax genome and the nature of placozoans.</title>
        <authorList>
            <person name="Srivastava M."/>
            <person name="Begovic E."/>
            <person name="Chapman J."/>
            <person name="Putnam N.H."/>
            <person name="Hellsten U."/>
            <person name="Kawashima T."/>
            <person name="Kuo A."/>
            <person name="Mitros T."/>
            <person name="Salamov A."/>
            <person name="Carpenter M.L."/>
            <person name="Signorovitch A.Y."/>
            <person name="Moreno M.A."/>
            <person name="Kamm K."/>
            <person name="Grimwood J."/>
            <person name="Schmutz J."/>
            <person name="Shapiro H."/>
            <person name="Grigoriev I.V."/>
            <person name="Buss L.W."/>
            <person name="Schierwater B."/>
            <person name="Dellaporta S.L."/>
            <person name="Rokhsar D.S."/>
        </authorList>
    </citation>
    <scope>NUCLEOTIDE SEQUENCE [LARGE SCALE GENOMIC DNA]</scope>
    <source>
        <strain evidence="11 12">Grell-BS-1999</strain>
    </source>
</reference>
<dbReference type="Pfam" id="PF00001">
    <property type="entry name" value="7tm_1"/>
    <property type="match status" value="1"/>
</dbReference>
<evidence type="ECO:0000256" key="8">
    <source>
        <dbReference type="SAM" id="MobiDB-lite"/>
    </source>
</evidence>
<keyword evidence="7" id="KW-0807">Transducer</keyword>
<evidence type="ECO:0000256" key="3">
    <source>
        <dbReference type="ARBA" id="ARBA00022692"/>
    </source>
</evidence>
<dbReference type="KEGG" id="tad:TRIADDRAFT_32714"/>
<dbReference type="RefSeq" id="XP_002117523.1">
    <property type="nucleotide sequence ID" value="XM_002117487.1"/>
</dbReference>
<dbReference type="InterPro" id="IPR017452">
    <property type="entry name" value="GPCR_Rhodpsn_7TM"/>
</dbReference>
<dbReference type="GO" id="GO:0008528">
    <property type="term" value="F:G protein-coupled peptide receptor activity"/>
    <property type="evidence" value="ECO:0000318"/>
    <property type="project" value="GO_Central"/>
</dbReference>
<evidence type="ECO:0000256" key="2">
    <source>
        <dbReference type="ARBA" id="ARBA00022614"/>
    </source>
</evidence>
<dbReference type="FunCoup" id="B3SBC6">
    <property type="interactions" value="187"/>
</dbReference>
<feature type="non-terminal residue" evidence="11">
    <location>
        <position position="1"/>
    </location>
</feature>
<dbReference type="InParanoid" id="B3SBC6"/>
<dbReference type="HOGENOM" id="CLU_006130_0_1_1"/>
<keyword evidence="12" id="KW-1185">Reference proteome</keyword>
<dbReference type="GO" id="GO:0007189">
    <property type="term" value="P:adenylate cyclase-activating G protein-coupled receptor signaling pathway"/>
    <property type="evidence" value="ECO:0000318"/>
    <property type="project" value="GO_Central"/>
</dbReference>
<keyword evidence="7" id="KW-0675">Receptor</keyword>
<sequence>NKISNCHDLLANPSLRIFTWIVSILAVIGNALVILLYRRDSKAGHPVPKLVVSHLAFADFLMGLYLLIIAIADMLTRHDYGIYSVYWNKHPMCLLASFLMSLSSFMSVFMMLLIGIDRYICIVYPFSDKRLDMATTKKTLGLAWVISIGYIAGPIVYSINKPYTQTVYGDSPVCVPINLSHKFFYLWLPSYIFLTFIMWIIVTILYIRLFMKVKQSGRSVRRNQKTNQEHRMAIRLFLICITDIVCWLPFYFVFWLSIFQIKRGEAHSYLNSGFSVILRFTILPYVAVFALPINSAINPFLYTFTSSNFTDRLPGWCKQGSPWCKMDRRKWSFFGSLSSLNQSSKSNSSLTISSPPARIQSSASIDSKS</sequence>
<feature type="transmembrane region" description="Helical" evidence="9">
    <location>
        <begin position="50"/>
        <end position="75"/>
    </location>
</feature>
<feature type="transmembrane region" description="Helical" evidence="9">
    <location>
        <begin position="140"/>
        <end position="159"/>
    </location>
</feature>
<comment type="similarity">
    <text evidence="7">Belongs to the G-protein coupled receptor 1 family.</text>
</comment>
<dbReference type="PANTHER" id="PTHR24372">
    <property type="entry name" value="GLYCOPROTEIN HORMONE RECEPTOR"/>
    <property type="match status" value="1"/>
</dbReference>
<keyword evidence="3 7" id="KW-0812">Transmembrane</keyword>